<accession>A0A975SXJ7</accession>
<keyword evidence="2" id="KW-1133">Transmembrane helix</keyword>
<reference evidence="3" key="1">
    <citation type="submission" date="2021-06" db="EMBL/GenBank/DDBJ databases">
        <title>Complete genome sequence of Nocardioides sp. G188.</title>
        <authorList>
            <person name="Im W.-T."/>
        </authorList>
    </citation>
    <scope>NUCLEOTIDE SEQUENCE</scope>
    <source>
        <strain evidence="3">G188</strain>
    </source>
</reference>
<keyword evidence="4" id="KW-1185">Reference proteome</keyword>
<dbReference type="AlphaFoldDB" id="A0A975SXJ7"/>
<feature type="region of interest" description="Disordered" evidence="1">
    <location>
        <begin position="1"/>
        <end position="21"/>
    </location>
</feature>
<feature type="transmembrane region" description="Helical" evidence="2">
    <location>
        <begin position="40"/>
        <end position="62"/>
    </location>
</feature>
<proteinExistence type="predicted"/>
<feature type="transmembrane region" description="Helical" evidence="2">
    <location>
        <begin position="107"/>
        <end position="127"/>
    </location>
</feature>
<organism evidence="3 4">
    <name type="scientific">Nocardioides panacis</name>
    <dbReference type="NCBI Taxonomy" id="2849501"/>
    <lineage>
        <taxon>Bacteria</taxon>
        <taxon>Bacillati</taxon>
        <taxon>Actinomycetota</taxon>
        <taxon>Actinomycetes</taxon>
        <taxon>Propionibacteriales</taxon>
        <taxon>Nocardioidaceae</taxon>
        <taxon>Nocardioides</taxon>
    </lineage>
</organism>
<keyword evidence="2" id="KW-0812">Transmembrane</keyword>
<name>A0A975SXJ7_9ACTN</name>
<dbReference type="KEGG" id="nps:KRR39_19880"/>
<evidence type="ECO:0000256" key="2">
    <source>
        <dbReference type="SAM" id="Phobius"/>
    </source>
</evidence>
<dbReference type="EMBL" id="CP077062">
    <property type="protein sequence ID" value="QWZ07647.1"/>
    <property type="molecule type" value="Genomic_DNA"/>
</dbReference>
<evidence type="ECO:0000313" key="3">
    <source>
        <dbReference type="EMBL" id="QWZ07647.1"/>
    </source>
</evidence>
<evidence type="ECO:0000313" key="4">
    <source>
        <dbReference type="Proteomes" id="UP000683575"/>
    </source>
</evidence>
<evidence type="ECO:0000256" key="1">
    <source>
        <dbReference type="SAM" id="MobiDB-lite"/>
    </source>
</evidence>
<dbReference type="Pfam" id="PF09656">
    <property type="entry name" value="PGPGW"/>
    <property type="match status" value="1"/>
</dbReference>
<keyword evidence="2" id="KW-0472">Membrane</keyword>
<dbReference type="InterPro" id="IPR019099">
    <property type="entry name" value="Uncharacterised_PGPGW_TM"/>
</dbReference>
<dbReference type="Proteomes" id="UP000683575">
    <property type="component" value="Chromosome"/>
</dbReference>
<dbReference type="RefSeq" id="WP_216939158.1">
    <property type="nucleotide sequence ID" value="NZ_CP077062.1"/>
</dbReference>
<gene>
    <name evidence="3" type="ORF">KRR39_19880</name>
</gene>
<protein>
    <submittedName>
        <fullName evidence="3">PGPGW domain-containing protein</fullName>
    </submittedName>
</protein>
<sequence>MSSTPRTDPSERADALGGERPVERGSFRDRVRSKPGLGQAWRVGVFLVGLVCILGGFALAVLPGPLTIPPVLLGLWLWSTEFQWAHRFFEPFKKKGQEAWEHAKRHPVSSTFFTVLGLVLAGVAIWATSHFHLMDRGKDLVGLG</sequence>